<feature type="transmembrane region" description="Helical" evidence="6">
    <location>
        <begin position="117"/>
        <end position="134"/>
    </location>
</feature>
<evidence type="ECO:0000313" key="8">
    <source>
        <dbReference type="EMBL" id="EQC26471.1"/>
    </source>
</evidence>
<evidence type="ECO:0000313" key="9">
    <source>
        <dbReference type="Proteomes" id="UP000030762"/>
    </source>
</evidence>
<comment type="subcellular location">
    <subcellularLocation>
        <location evidence="1">Membrane</location>
        <topology evidence="1">Multi-pass membrane protein</topology>
    </subcellularLocation>
</comment>
<keyword evidence="2 6" id="KW-0812">Transmembrane</keyword>
<dbReference type="STRING" id="1156394.T0PW94"/>
<feature type="domain" description="Amino acid permease/ SLC12A" evidence="7">
    <location>
        <begin position="30"/>
        <end position="399"/>
    </location>
</feature>
<dbReference type="AlphaFoldDB" id="T0PW94"/>
<evidence type="ECO:0000256" key="6">
    <source>
        <dbReference type="SAM" id="Phobius"/>
    </source>
</evidence>
<sequence>MAPYEVTALDVWALTITISAQSLPIWQLGYSAGFASYSVGMGLVGLAYICLISCLGELMSAFPFAGGAYGLARCTLGFSVGFLVAICEIIEYVVYSATAMVSFTTIFVCIAPDSAGLEPLVWALLYAFSLFVYIRGDRWFWYANFVLALSCLLVTVVWLLGSLAFLDFATYAPPPTLVLGGAHGFFRALPSATGFFLGVEAVSTAADDVQSPRATIPKGQGYGMLTLFVTGVLSGVFCGGLPPGIAGIPSVAATTDSGFMAMFSISEQTACVLSIPGAISTAFGFIFAFTKLLTAISKSKLIPAGFHRQYFIYKTPAVALATGILVAYCICLLVYYVPSVMNHIFNVCCLSAMTAYSTQCYGYIYVKRHFKHIERRYKSPFGVPGAIFSMAVWSLVILGVIGFQDDDGIALCSYVILAGVALVYYHAYGKHHQSFSDEEKVLFITHVAKFNAGKRSKPSTKKSASAVSSKQSAKTRRSIIKVEVRTKSSTTGQGSAAGSSKVAVSAVSESAPE</sequence>
<feature type="transmembrane region" description="Helical" evidence="6">
    <location>
        <begin position="34"/>
        <end position="55"/>
    </location>
</feature>
<feature type="transmembrane region" description="Helical" evidence="6">
    <location>
        <begin position="265"/>
        <end position="290"/>
    </location>
</feature>
<dbReference type="RefSeq" id="XP_008620117.1">
    <property type="nucleotide sequence ID" value="XM_008621895.1"/>
</dbReference>
<organism evidence="8 9">
    <name type="scientific">Saprolegnia diclina (strain VS20)</name>
    <dbReference type="NCBI Taxonomy" id="1156394"/>
    <lineage>
        <taxon>Eukaryota</taxon>
        <taxon>Sar</taxon>
        <taxon>Stramenopiles</taxon>
        <taxon>Oomycota</taxon>
        <taxon>Saprolegniomycetes</taxon>
        <taxon>Saprolegniales</taxon>
        <taxon>Saprolegniaceae</taxon>
        <taxon>Saprolegnia</taxon>
    </lineage>
</organism>
<evidence type="ECO:0000256" key="4">
    <source>
        <dbReference type="ARBA" id="ARBA00023136"/>
    </source>
</evidence>
<dbReference type="GO" id="GO:0055085">
    <property type="term" value="P:transmembrane transport"/>
    <property type="evidence" value="ECO:0007669"/>
    <property type="project" value="InterPro"/>
</dbReference>
<name>T0PW94_SAPDV</name>
<dbReference type="Pfam" id="PF00324">
    <property type="entry name" value="AA_permease"/>
    <property type="match status" value="1"/>
</dbReference>
<feature type="transmembrane region" description="Helical" evidence="6">
    <location>
        <begin position="311"/>
        <end position="337"/>
    </location>
</feature>
<feature type="transmembrane region" description="Helical" evidence="6">
    <location>
        <begin position="140"/>
        <end position="166"/>
    </location>
</feature>
<evidence type="ECO:0000256" key="2">
    <source>
        <dbReference type="ARBA" id="ARBA00022692"/>
    </source>
</evidence>
<dbReference type="PANTHER" id="PTHR42770:SF7">
    <property type="entry name" value="MEMBRANE PROTEIN"/>
    <property type="match status" value="1"/>
</dbReference>
<feature type="transmembrane region" description="Helical" evidence="6">
    <location>
        <begin position="343"/>
        <end position="364"/>
    </location>
</feature>
<gene>
    <name evidence="8" type="ORF">SDRG_15713</name>
</gene>
<dbReference type="InterPro" id="IPR050367">
    <property type="entry name" value="APC_superfamily"/>
</dbReference>
<dbReference type="PANTHER" id="PTHR42770">
    <property type="entry name" value="AMINO ACID TRANSPORTER-RELATED"/>
    <property type="match status" value="1"/>
</dbReference>
<feature type="region of interest" description="Disordered" evidence="5">
    <location>
        <begin position="454"/>
        <end position="513"/>
    </location>
</feature>
<feature type="transmembrane region" description="Helical" evidence="6">
    <location>
        <begin position="385"/>
        <end position="402"/>
    </location>
</feature>
<keyword evidence="9" id="KW-1185">Reference proteome</keyword>
<feature type="compositionally biased region" description="Low complexity" evidence="5">
    <location>
        <begin position="487"/>
        <end position="513"/>
    </location>
</feature>
<dbReference type="Proteomes" id="UP000030762">
    <property type="component" value="Unassembled WGS sequence"/>
</dbReference>
<dbReference type="Gene3D" id="1.20.1740.10">
    <property type="entry name" value="Amino acid/polyamine transporter I"/>
    <property type="match status" value="1"/>
</dbReference>
<proteinExistence type="predicted"/>
<dbReference type="OrthoDB" id="78420at2759"/>
<dbReference type="InterPro" id="IPR004841">
    <property type="entry name" value="AA-permease/SLC12A_dom"/>
</dbReference>
<dbReference type="GeneID" id="19956440"/>
<accession>T0PW94</accession>
<dbReference type="InParanoid" id="T0PW94"/>
<evidence type="ECO:0000256" key="5">
    <source>
        <dbReference type="SAM" id="MobiDB-lite"/>
    </source>
</evidence>
<evidence type="ECO:0000259" key="7">
    <source>
        <dbReference type="Pfam" id="PF00324"/>
    </source>
</evidence>
<dbReference type="VEuPathDB" id="FungiDB:SDRG_15713"/>
<feature type="transmembrane region" description="Helical" evidence="6">
    <location>
        <begin position="408"/>
        <end position="427"/>
    </location>
</feature>
<dbReference type="EMBL" id="JH767230">
    <property type="protein sequence ID" value="EQC26471.1"/>
    <property type="molecule type" value="Genomic_DNA"/>
</dbReference>
<reference evidence="8 9" key="1">
    <citation type="submission" date="2012-04" db="EMBL/GenBank/DDBJ databases">
        <title>The Genome Sequence of Saprolegnia declina VS20.</title>
        <authorList>
            <consortium name="The Broad Institute Genome Sequencing Platform"/>
            <person name="Russ C."/>
            <person name="Nusbaum C."/>
            <person name="Tyler B."/>
            <person name="van West P."/>
            <person name="Dieguez-Uribeondo J."/>
            <person name="de Bruijn I."/>
            <person name="Tripathy S."/>
            <person name="Jiang R."/>
            <person name="Young S.K."/>
            <person name="Zeng Q."/>
            <person name="Gargeya S."/>
            <person name="Fitzgerald M."/>
            <person name="Haas B."/>
            <person name="Abouelleil A."/>
            <person name="Alvarado L."/>
            <person name="Arachchi H.M."/>
            <person name="Berlin A."/>
            <person name="Chapman S.B."/>
            <person name="Goldberg J."/>
            <person name="Griggs A."/>
            <person name="Gujja S."/>
            <person name="Hansen M."/>
            <person name="Howarth C."/>
            <person name="Imamovic A."/>
            <person name="Larimer J."/>
            <person name="McCowen C."/>
            <person name="Montmayeur A."/>
            <person name="Murphy C."/>
            <person name="Neiman D."/>
            <person name="Pearson M."/>
            <person name="Priest M."/>
            <person name="Roberts A."/>
            <person name="Saif S."/>
            <person name="Shea T."/>
            <person name="Sisk P."/>
            <person name="Sykes S."/>
            <person name="Wortman J."/>
            <person name="Nusbaum C."/>
            <person name="Birren B."/>
        </authorList>
    </citation>
    <scope>NUCLEOTIDE SEQUENCE [LARGE SCALE GENOMIC DNA]</scope>
    <source>
        <strain evidence="8 9">VS20</strain>
    </source>
</reference>
<dbReference type="GO" id="GO:0016020">
    <property type="term" value="C:membrane"/>
    <property type="evidence" value="ECO:0007669"/>
    <property type="project" value="UniProtKB-SubCell"/>
</dbReference>
<evidence type="ECO:0000256" key="3">
    <source>
        <dbReference type="ARBA" id="ARBA00022989"/>
    </source>
</evidence>
<protein>
    <recommendedName>
        <fullName evidence="7">Amino acid permease/ SLC12A domain-containing protein</fullName>
    </recommendedName>
</protein>
<keyword evidence="3 6" id="KW-1133">Transmembrane helix</keyword>
<keyword evidence="4 6" id="KW-0472">Membrane</keyword>
<feature type="transmembrane region" description="Helical" evidence="6">
    <location>
        <begin position="222"/>
        <end position="245"/>
    </location>
</feature>
<feature type="compositionally biased region" description="Low complexity" evidence="5">
    <location>
        <begin position="461"/>
        <end position="472"/>
    </location>
</feature>
<evidence type="ECO:0000256" key="1">
    <source>
        <dbReference type="ARBA" id="ARBA00004141"/>
    </source>
</evidence>